<evidence type="ECO:0000259" key="1">
    <source>
        <dbReference type="Pfam" id="PF07002"/>
    </source>
</evidence>
<dbReference type="InterPro" id="IPR045052">
    <property type="entry name" value="Copine"/>
</dbReference>
<accession>A0A9P0Z4R6</accession>
<organism evidence="2 3">
    <name type="scientific">Cuscuta europaea</name>
    <name type="common">European dodder</name>
    <dbReference type="NCBI Taxonomy" id="41803"/>
    <lineage>
        <taxon>Eukaryota</taxon>
        <taxon>Viridiplantae</taxon>
        <taxon>Streptophyta</taxon>
        <taxon>Embryophyta</taxon>
        <taxon>Tracheophyta</taxon>
        <taxon>Spermatophyta</taxon>
        <taxon>Magnoliopsida</taxon>
        <taxon>eudicotyledons</taxon>
        <taxon>Gunneridae</taxon>
        <taxon>Pentapetalae</taxon>
        <taxon>asterids</taxon>
        <taxon>lamiids</taxon>
        <taxon>Solanales</taxon>
        <taxon>Convolvulaceae</taxon>
        <taxon>Cuscuteae</taxon>
        <taxon>Cuscuta</taxon>
        <taxon>Cuscuta subgen. Cuscuta</taxon>
    </lineage>
</organism>
<dbReference type="EMBL" id="CAMAPE010000019">
    <property type="protein sequence ID" value="CAH9087142.1"/>
    <property type="molecule type" value="Genomic_DNA"/>
</dbReference>
<comment type="caution">
    <text evidence="2">The sequence shown here is derived from an EMBL/GenBank/DDBJ whole genome shotgun (WGS) entry which is preliminary data.</text>
</comment>
<protein>
    <recommendedName>
        <fullName evidence="1">Copine C-terminal domain-containing protein</fullName>
    </recommendedName>
</protein>
<dbReference type="PANTHER" id="PTHR10857">
    <property type="entry name" value="COPINE"/>
    <property type="match status" value="1"/>
</dbReference>
<dbReference type="Proteomes" id="UP001152484">
    <property type="component" value="Unassembled WGS sequence"/>
</dbReference>
<reference evidence="2" key="1">
    <citation type="submission" date="2022-07" db="EMBL/GenBank/DDBJ databases">
        <authorList>
            <person name="Macas J."/>
            <person name="Novak P."/>
            <person name="Neumann P."/>
        </authorList>
    </citation>
    <scope>NUCLEOTIDE SEQUENCE</scope>
</reference>
<dbReference type="InterPro" id="IPR010734">
    <property type="entry name" value="Copine_C"/>
</dbReference>
<keyword evidence="3" id="KW-1185">Reference proteome</keyword>
<dbReference type="Gene3D" id="3.40.50.410">
    <property type="entry name" value="von Willebrand factor, type A domain"/>
    <property type="match status" value="1"/>
</dbReference>
<evidence type="ECO:0000313" key="2">
    <source>
        <dbReference type="EMBL" id="CAH9087142.1"/>
    </source>
</evidence>
<dbReference type="Pfam" id="PF07002">
    <property type="entry name" value="Copine"/>
    <property type="match status" value="1"/>
</dbReference>
<name>A0A9P0Z4R6_CUSEU</name>
<dbReference type="GO" id="GO:0071277">
    <property type="term" value="P:cellular response to calcium ion"/>
    <property type="evidence" value="ECO:0007669"/>
    <property type="project" value="TreeGrafter"/>
</dbReference>
<dbReference type="AlphaFoldDB" id="A0A9P0Z4R6"/>
<dbReference type="GO" id="GO:0005886">
    <property type="term" value="C:plasma membrane"/>
    <property type="evidence" value="ECO:0007669"/>
    <property type="project" value="TreeGrafter"/>
</dbReference>
<dbReference type="OrthoDB" id="5855668at2759"/>
<proteinExistence type="predicted"/>
<feature type="domain" description="Copine C-terminal" evidence="1">
    <location>
        <begin position="1"/>
        <end position="198"/>
    </location>
</feature>
<dbReference type="InterPro" id="IPR036465">
    <property type="entry name" value="vWFA_dom_sf"/>
</dbReference>
<dbReference type="PANTHER" id="PTHR10857:SF120">
    <property type="entry name" value="PROTEIN BONZAI 3"/>
    <property type="match status" value="1"/>
</dbReference>
<dbReference type="SUPFAM" id="SSF53300">
    <property type="entry name" value="vWA-like"/>
    <property type="match status" value="1"/>
</dbReference>
<gene>
    <name evidence="2" type="ORF">CEURO_LOCUS9931</name>
</gene>
<dbReference type="GO" id="GO:0005544">
    <property type="term" value="F:calcium-dependent phospholipid binding"/>
    <property type="evidence" value="ECO:0007669"/>
    <property type="project" value="InterPro"/>
</dbReference>
<evidence type="ECO:0000313" key="3">
    <source>
        <dbReference type="Proteomes" id="UP001152484"/>
    </source>
</evidence>
<sequence>MEVGEVIQFYDSDRCFPAWGFGGMTNAGSVSHCFSLNGNPSAPEVQGVEGIMNAYSSAMHNVTLSGPTLFSHVINSAANIAAQSLKNTQNKYFALLIITDGVLTDLQETIDAIVRASDLPVSILVIGVGNADFTQMEILDADNGKRLESSTGRVATRDIVQFIPMREVLAGQISVVQALLEELPGQFLAYTRSRDIKPLNVG</sequence>